<keyword evidence="3" id="KW-1185">Reference proteome</keyword>
<protein>
    <submittedName>
        <fullName evidence="2">Uncharacterized protein</fullName>
    </submittedName>
</protein>
<evidence type="ECO:0000313" key="2">
    <source>
        <dbReference type="EMBL" id="GBN69579.1"/>
    </source>
</evidence>
<feature type="non-terminal residue" evidence="2">
    <location>
        <position position="1"/>
    </location>
</feature>
<accession>A0A4Y2R2E2</accession>
<feature type="compositionally biased region" description="Basic and acidic residues" evidence="1">
    <location>
        <begin position="154"/>
        <end position="163"/>
    </location>
</feature>
<feature type="region of interest" description="Disordered" evidence="1">
    <location>
        <begin position="154"/>
        <end position="186"/>
    </location>
</feature>
<organism evidence="2 3">
    <name type="scientific">Araneus ventricosus</name>
    <name type="common">Orbweaver spider</name>
    <name type="synonym">Epeira ventricosa</name>
    <dbReference type="NCBI Taxonomy" id="182803"/>
    <lineage>
        <taxon>Eukaryota</taxon>
        <taxon>Metazoa</taxon>
        <taxon>Ecdysozoa</taxon>
        <taxon>Arthropoda</taxon>
        <taxon>Chelicerata</taxon>
        <taxon>Arachnida</taxon>
        <taxon>Araneae</taxon>
        <taxon>Araneomorphae</taxon>
        <taxon>Entelegynae</taxon>
        <taxon>Araneoidea</taxon>
        <taxon>Araneidae</taxon>
        <taxon>Araneus</taxon>
    </lineage>
</organism>
<dbReference type="EMBL" id="BGPR01015520">
    <property type="protein sequence ID" value="GBN69579.1"/>
    <property type="molecule type" value="Genomic_DNA"/>
</dbReference>
<evidence type="ECO:0000313" key="3">
    <source>
        <dbReference type="Proteomes" id="UP000499080"/>
    </source>
</evidence>
<sequence>APVACRQFQLRAPRVTGFLTNSTKKIRQVSRDGVCEICLSTDVVQSFEEGVSARVSSSSSSHDSKLQVMFTKQISCCRSYKHRNIVKRPQYIQEYLNAVDEGRGVEIWRGECQLRCRHLTAVQNYEFRNGVLVHSSSTKLLFSSFDELAHDKTVEDATDHSEDNGPNACLKEGFASSGMVDPVTSD</sequence>
<reference evidence="2 3" key="1">
    <citation type="journal article" date="2019" name="Sci. Rep.">
        <title>Orb-weaving spider Araneus ventricosus genome elucidates the spidroin gene catalogue.</title>
        <authorList>
            <person name="Kono N."/>
            <person name="Nakamura H."/>
            <person name="Ohtoshi R."/>
            <person name="Moran D.A.P."/>
            <person name="Shinohara A."/>
            <person name="Yoshida Y."/>
            <person name="Fujiwara M."/>
            <person name="Mori M."/>
            <person name="Tomita M."/>
            <person name="Arakawa K."/>
        </authorList>
    </citation>
    <scope>NUCLEOTIDE SEQUENCE [LARGE SCALE GENOMIC DNA]</scope>
</reference>
<dbReference type="AlphaFoldDB" id="A0A4Y2R2E2"/>
<comment type="caution">
    <text evidence="2">The sequence shown here is derived from an EMBL/GenBank/DDBJ whole genome shotgun (WGS) entry which is preliminary data.</text>
</comment>
<proteinExistence type="predicted"/>
<name>A0A4Y2R2E2_ARAVE</name>
<dbReference type="Proteomes" id="UP000499080">
    <property type="component" value="Unassembled WGS sequence"/>
</dbReference>
<evidence type="ECO:0000256" key="1">
    <source>
        <dbReference type="SAM" id="MobiDB-lite"/>
    </source>
</evidence>
<gene>
    <name evidence="2" type="ORF">AVEN_38416_1</name>
</gene>